<evidence type="ECO:0000256" key="2">
    <source>
        <dbReference type="ARBA" id="ARBA00023002"/>
    </source>
</evidence>
<protein>
    <recommendedName>
        <fullName evidence="3">NmrA-like domain-containing protein</fullName>
    </recommendedName>
</protein>
<evidence type="ECO:0000313" key="5">
    <source>
        <dbReference type="Proteomes" id="UP000807306"/>
    </source>
</evidence>
<proteinExistence type="predicted"/>
<evidence type="ECO:0000313" key="4">
    <source>
        <dbReference type="EMBL" id="KAF9528256.1"/>
    </source>
</evidence>
<keyword evidence="1" id="KW-0521">NADP</keyword>
<dbReference type="OrthoDB" id="2826244at2759"/>
<dbReference type="Gene3D" id="3.90.25.10">
    <property type="entry name" value="UDP-galactose 4-epimerase, domain 1"/>
    <property type="match status" value="1"/>
</dbReference>
<dbReference type="Gene3D" id="3.40.50.720">
    <property type="entry name" value="NAD(P)-binding Rossmann-like Domain"/>
    <property type="match status" value="1"/>
</dbReference>
<comment type="caution">
    <text evidence="4">The sequence shown here is derived from an EMBL/GenBank/DDBJ whole genome shotgun (WGS) entry which is preliminary data.</text>
</comment>
<dbReference type="InterPro" id="IPR051609">
    <property type="entry name" value="NmrA/Isoflavone_reductase-like"/>
</dbReference>
<dbReference type="GO" id="GO:0016491">
    <property type="term" value="F:oxidoreductase activity"/>
    <property type="evidence" value="ECO:0007669"/>
    <property type="project" value="UniProtKB-KW"/>
</dbReference>
<dbReference type="EMBL" id="MU157854">
    <property type="protein sequence ID" value="KAF9528256.1"/>
    <property type="molecule type" value="Genomic_DNA"/>
</dbReference>
<dbReference type="PANTHER" id="PTHR47706">
    <property type="entry name" value="NMRA-LIKE FAMILY PROTEIN"/>
    <property type="match status" value="1"/>
</dbReference>
<keyword evidence="5" id="KW-1185">Reference proteome</keyword>
<feature type="domain" description="NmrA-like" evidence="3">
    <location>
        <begin position="9"/>
        <end position="250"/>
    </location>
</feature>
<dbReference type="AlphaFoldDB" id="A0A9P6JPJ9"/>
<sequence>MTSLMTIRNVLVAGASGHLGPAVLQELISNNKFTLFVLTRKDSSATFPDSVNVLKTDYTPTSLEAILTAEKIDAVISTLSVTTQPIADVQAALIDAAKASGVKRFIPSEFGSDSTDDRIVDLVPLFNHKRKAVDHLKSLQNDTFSWSSPVTGIFFDWGIHVNLLAINVQQKTLEKWDDGEAPFAVSNLATIGKALANLLSDSAILEATANKYVYISSHTITLNKMTAAIQKVTGETWKIKHVDSGEVLRNDKRSPIDGIKLVTFGKEGLGAYREGLSNNELLRLPKEDLEENLKIILDVKK</sequence>
<keyword evidence="2" id="KW-0560">Oxidoreductase</keyword>
<evidence type="ECO:0000259" key="3">
    <source>
        <dbReference type="Pfam" id="PF05368"/>
    </source>
</evidence>
<dbReference type="PANTHER" id="PTHR47706:SF9">
    <property type="entry name" value="NMRA-LIKE DOMAIN-CONTAINING PROTEIN-RELATED"/>
    <property type="match status" value="1"/>
</dbReference>
<dbReference type="InterPro" id="IPR045312">
    <property type="entry name" value="PCBER-like"/>
</dbReference>
<organism evidence="4 5">
    <name type="scientific">Crepidotus variabilis</name>
    <dbReference type="NCBI Taxonomy" id="179855"/>
    <lineage>
        <taxon>Eukaryota</taxon>
        <taxon>Fungi</taxon>
        <taxon>Dikarya</taxon>
        <taxon>Basidiomycota</taxon>
        <taxon>Agaricomycotina</taxon>
        <taxon>Agaricomycetes</taxon>
        <taxon>Agaricomycetidae</taxon>
        <taxon>Agaricales</taxon>
        <taxon>Agaricineae</taxon>
        <taxon>Crepidotaceae</taxon>
        <taxon>Crepidotus</taxon>
    </lineage>
</organism>
<dbReference type="SUPFAM" id="SSF51735">
    <property type="entry name" value="NAD(P)-binding Rossmann-fold domains"/>
    <property type="match status" value="1"/>
</dbReference>
<dbReference type="InterPro" id="IPR008030">
    <property type="entry name" value="NmrA-like"/>
</dbReference>
<name>A0A9P6JPJ9_9AGAR</name>
<evidence type="ECO:0000256" key="1">
    <source>
        <dbReference type="ARBA" id="ARBA00022857"/>
    </source>
</evidence>
<dbReference type="Pfam" id="PF05368">
    <property type="entry name" value="NmrA"/>
    <property type="match status" value="1"/>
</dbReference>
<accession>A0A9P6JPJ9</accession>
<gene>
    <name evidence="4" type="ORF">CPB83DRAFT_894522</name>
</gene>
<dbReference type="Proteomes" id="UP000807306">
    <property type="component" value="Unassembled WGS sequence"/>
</dbReference>
<dbReference type="InterPro" id="IPR036291">
    <property type="entry name" value="NAD(P)-bd_dom_sf"/>
</dbReference>
<reference evidence="4" key="1">
    <citation type="submission" date="2020-11" db="EMBL/GenBank/DDBJ databases">
        <authorList>
            <consortium name="DOE Joint Genome Institute"/>
            <person name="Ahrendt S."/>
            <person name="Riley R."/>
            <person name="Andreopoulos W."/>
            <person name="Labutti K."/>
            <person name="Pangilinan J."/>
            <person name="Ruiz-Duenas F.J."/>
            <person name="Barrasa J.M."/>
            <person name="Sanchez-Garcia M."/>
            <person name="Camarero S."/>
            <person name="Miyauchi S."/>
            <person name="Serrano A."/>
            <person name="Linde D."/>
            <person name="Babiker R."/>
            <person name="Drula E."/>
            <person name="Ayuso-Fernandez I."/>
            <person name="Pacheco R."/>
            <person name="Padilla G."/>
            <person name="Ferreira P."/>
            <person name="Barriuso J."/>
            <person name="Kellner H."/>
            <person name="Castanera R."/>
            <person name="Alfaro M."/>
            <person name="Ramirez L."/>
            <person name="Pisabarro A.G."/>
            <person name="Kuo A."/>
            <person name="Tritt A."/>
            <person name="Lipzen A."/>
            <person name="He G."/>
            <person name="Yan M."/>
            <person name="Ng V."/>
            <person name="Cullen D."/>
            <person name="Martin F."/>
            <person name="Rosso M.-N."/>
            <person name="Henrissat B."/>
            <person name="Hibbett D."/>
            <person name="Martinez A.T."/>
            <person name="Grigoriev I.V."/>
        </authorList>
    </citation>
    <scope>NUCLEOTIDE SEQUENCE</scope>
    <source>
        <strain evidence="4">CBS 506.95</strain>
    </source>
</reference>
<dbReference type="CDD" id="cd05259">
    <property type="entry name" value="PCBER_SDR_a"/>
    <property type="match status" value="1"/>
</dbReference>